<protein>
    <submittedName>
        <fullName evidence="1">Phosphoserine phosphatase</fullName>
    </submittedName>
</protein>
<gene>
    <name evidence="1" type="ORF">BECKLFY1418A_GA0070994_100528</name>
</gene>
<dbReference type="EMBL" id="CAADFH010000005">
    <property type="protein sequence ID" value="VFJ88688.1"/>
    <property type="molecule type" value="Genomic_DNA"/>
</dbReference>
<dbReference type="SUPFAM" id="SSF56784">
    <property type="entry name" value="HAD-like"/>
    <property type="match status" value="1"/>
</dbReference>
<organism evidence="1">
    <name type="scientific">Candidatus Kentrum sp. LFY</name>
    <dbReference type="NCBI Taxonomy" id="2126342"/>
    <lineage>
        <taxon>Bacteria</taxon>
        <taxon>Pseudomonadati</taxon>
        <taxon>Pseudomonadota</taxon>
        <taxon>Gammaproteobacteria</taxon>
        <taxon>Candidatus Kentrum</taxon>
    </lineage>
</organism>
<dbReference type="AlphaFoldDB" id="A0A450U9E7"/>
<dbReference type="InterPro" id="IPR023214">
    <property type="entry name" value="HAD_sf"/>
</dbReference>
<reference evidence="1" key="1">
    <citation type="submission" date="2019-02" db="EMBL/GenBank/DDBJ databases">
        <authorList>
            <person name="Gruber-Vodicka R. H."/>
            <person name="Seah K. B. B."/>
        </authorList>
    </citation>
    <scope>NUCLEOTIDE SEQUENCE</scope>
    <source>
        <strain evidence="1">BECK_M6</strain>
    </source>
</reference>
<sequence>MPHQAPNRTAIVYDFDGTLCRGNTQDNSFLPDLGVNVSDFWKGVDEVAEIRDCDPVLMYLWRMLNRAKQRGTPITKEALARHGAQIPLFPGLETWFRHMNDYARVRDLTLEHYVISSGNFEIIAGCPIYKEFKQVFASRYLYDDQGEAVWPGIAINYTTKTQYLFRINKGVLNNWDDHSVNRWVPMEERPLPFTRMIFVGDGDTDIPSMKMVRYQGGFSIAVFDPDHGKAQKSQQNIYRLISEDRVNFVAPADYRKGSQLEIIVKGIIGRFAREAGYRETDEHDNNIR</sequence>
<dbReference type="Gene3D" id="3.40.50.1000">
    <property type="entry name" value="HAD superfamily/HAD-like"/>
    <property type="match status" value="1"/>
</dbReference>
<dbReference type="InterPro" id="IPR036412">
    <property type="entry name" value="HAD-like_sf"/>
</dbReference>
<proteinExistence type="predicted"/>
<accession>A0A450U9E7</accession>
<name>A0A450U9E7_9GAMM</name>
<evidence type="ECO:0000313" key="1">
    <source>
        <dbReference type="EMBL" id="VFJ88688.1"/>
    </source>
</evidence>